<dbReference type="OrthoDB" id="6282654at2759"/>
<reference evidence="3" key="1">
    <citation type="submission" date="2019-05" db="EMBL/GenBank/DDBJ databases">
        <title>Annotation for the trematode Fasciolopsis buski.</title>
        <authorList>
            <person name="Choi Y.-J."/>
        </authorList>
    </citation>
    <scope>NUCLEOTIDE SEQUENCE</scope>
    <source>
        <strain evidence="3">HT</strain>
        <tissue evidence="3">Whole worm</tissue>
    </source>
</reference>
<dbReference type="Proteomes" id="UP000728185">
    <property type="component" value="Unassembled WGS sequence"/>
</dbReference>
<sequence>MAEIRRANSRYFFVSSGCLVSVPSTPDGLTKSEADLMEPSPPTQNPKIGSQVIEQLELAQRKLCQLQARYYTLVQSVIPVTEQNAEVDANQATSLFAIRLKTVLAQIQDVIRESQDLSSQIRPFIMTDTNSHEENEQSPDSDPKVHSPDKTPTSMEETRVKPLDATDEHCEKDRRQHRNSNITAQDNRSLGHFAWSAFSYELDSWINETAEFREWILFSYELAERVDARTMRLQSWIETTQSSLTAIPCAKQIESTECISMLNRLGALRLEIASKVEPVTQLLDEAENLVELAEDLTRFLAPVSLEDQEAINTGNENDLIDRTQFRPLTAAFAVREAHGQLLDEAIRKSMGLYTELIRIGQLSWVTAECQKSIEECIGDATFSEDSLSESCESFSSKQSPFPTKPIQQAVRVRRLEIQRLELDAFGTILEAVTQRLRVDDELDVSNEKLMEQSLNEARMLQQNTLHITRGRCMKEQDRLVQLHQLNRALQNQAKWLSLQRKQIDRLVKPNGITVKAVKNAIAKFEDTCRQIESDGSARLVQLVQLAAGPSKISVACHEDAMRLITSFLSSTVQSSGYNAEQSSGLVHPNPAGLRQLLCEQTTLSNRTREARTRWDQHLKQVTFHEARMNRIQVLFEEISGSLARLYRPSKLVPRCTEQIKEVQAALVQLHEQEQSVAEINEFLPYLKPLCQSGEWSRILATGRAMKHQFDCLIRRADERQRMLHQAFREDLQSTSVIDSERASFWSTLRLGGNLRERCTLTDPERGTLDQMLSHLRDLWNQCARHKAEQ</sequence>
<feature type="region of interest" description="Disordered" evidence="2">
    <location>
        <begin position="130"/>
        <end position="183"/>
    </location>
</feature>
<organism evidence="3 4">
    <name type="scientific">Fasciolopsis buskii</name>
    <dbReference type="NCBI Taxonomy" id="27845"/>
    <lineage>
        <taxon>Eukaryota</taxon>
        <taxon>Metazoa</taxon>
        <taxon>Spiralia</taxon>
        <taxon>Lophotrochozoa</taxon>
        <taxon>Platyhelminthes</taxon>
        <taxon>Trematoda</taxon>
        <taxon>Digenea</taxon>
        <taxon>Plagiorchiida</taxon>
        <taxon>Echinostomata</taxon>
        <taxon>Echinostomatoidea</taxon>
        <taxon>Fasciolidae</taxon>
        <taxon>Fasciolopsis</taxon>
    </lineage>
</organism>
<protein>
    <submittedName>
        <fullName evidence="3">Uncharacterized protein</fullName>
    </submittedName>
</protein>
<keyword evidence="1" id="KW-0175">Coiled coil</keyword>
<comment type="caution">
    <text evidence="3">The sequence shown here is derived from an EMBL/GenBank/DDBJ whole genome shotgun (WGS) entry which is preliminary data.</text>
</comment>
<feature type="compositionally biased region" description="Basic and acidic residues" evidence="2">
    <location>
        <begin position="156"/>
        <end position="174"/>
    </location>
</feature>
<proteinExistence type="predicted"/>
<evidence type="ECO:0000256" key="1">
    <source>
        <dbReference type="SAM" id="Coils"/>
    </source>
</evidence>
<feature type="compositionally biased region" description="Basic and acidic residues" evidence="2">
    <location>
        <begin position="130"/>
        <end position="149"/>
    </location>
</feature>
<evidence type="ECO:0000256" key="2">
    <source>
        <dbReference type="SAM" id="MobiDB-lite"/>
    </source>
</evidence>
<dbReference type="AlphaFoldDB" id="A0A8E0S8I1"/>
<keyword evidence="4" id="KW-1185">Reference proteome</keyword>
<gene>
    <name evidence="3" type="ORF">FBUS_01446</name>
</gene>
<evidence type="ECO:0000313" key="3">
    <source>
        <dbReference type="EMBL" id="KAA0199555.1"/>
    </source>
</evidence>
<accession>A0A8E0S8I1</accession>
<name>A0A8E0S8I1_9TREM</name>
<feature type="coiled-coil region" evidence="1">
    <location>
        <begin position="472"/>
        <end position="534"/>
    </location>
</feature>
<dbReference type="EMBL" id="LUCM01001060">
    <property type="protein sequence ID" value="KAA0199555.1"/>
    <property type="molecule type" value="Genomic_DNA"/>
</dbReference>
<evidence type="ECO:0000313" key="4">
    <source>
        <dbReference type="Proteomes" id="UP000728185"/>
    </source>
</evidence>